<comment type="function">
    <text evidence="3 14">Endonuclease that specifically degrades the RNA of RNA-DNA hybrids.</text>
</comment>
<name>A0A380KGQ6_9STRE</name>
<comment type="similarity">
    <text evidence="5 14">Belongs to the RNase HII family. RnhC subfamily.</text>
</comment>
<dbReference type="GO" id="GO:0003723">
    <property type="term" value="F:RNA binding"/>
    <property type="evidence" value="ECO:0007669"/>
    <property type="project" value="UniProtKB-UniRule"/>
</dbReference>
<proteinExistence type="inferred from homology"/>
<evidence type="ECO:0000256" key="10">
    <source>
        <dbReference type="ARBA" id="ARBA00022723"/>
    </source>
</evidence>
<evidence type="ECO:0000259" key="16">
    <source>
        <dbReference type="PROSITE" id="PS51975"/>
    </source>
</evidence>
<evidence type="ECO:0000256" key="1">
    <source>
        <dbReference type="ARBA" id="ARBA00000077"/>
    </source>
</evidence>
<dbReference type="FunFam" id="3.30.420.10:FF:000047">
    <property type="entry name" value="Ribonuclease HIII"/>
    <property type="match status" value="1"/>
</dbReference>
<evidence type="ECO:0000256" key="4">
    <source>
        <dbReference type="ARBA" id="ARBA00004496"/>
    </source>
</evidence>
<dbReference type="GO" id="GO:0032299">
    <property type="term" value="C:ribonuclease H2 complex"/>
    <property type="evidence" value="ECO:0007669"/>
    <property type="project" value="TreeGrafter"/>
</dbReference>
<keyword evidence="13 14" id="KW-0460">Magnesium</keyword>
<evidence type="ECO:0000256" key="3">
    <source>
        <dbReference type="ARBA" id="ARBA00004065"/>
    </source>
</evidence>
<evidence type="ECO:0000313" key="17">
    <source>
        <dbReference type="EMBL" id="SUN63346.1"/>
    </source>
</evidence>
<dbReference type="PANTHER" id="PTHR10954:SF23">
    <property type="entry name" value="RIBONUCLEASE"/>
    <property type="match status" value="1"/>
</dbReference>
<dbReference type="GO" id="GO:0005737">
    <property type="term" value="C:cytoplasm"/>
    <property type="evidence" value="ECO:0007669"/>
    <property type="project" value="UniProtKB-SubCell"/>
</dbReference>
<comment type="cofactor">
    <cofactor evidence="14 15">
        <name>Mn(2+)</name>
        <dbReference type="ChEBI" id="CHEBI:29035"/>
    </cofactor>
    <cofactor evidence="14 15">
        <name>Mg(2+)</name>
        <dbReference type="ChEBI" id="CHEBI:18420"/>
    </cofactor>
    <text evidence="14 15">Manganese or magnesium. Binds 1 divalent metal ion per monomer in the absence of substrate. May bind a second metal ion after substrate binding.</text>
</comment>
<dbReference type="GO" id="GO:0000287">
    <property type="term" value="F:magnesium ion binding"/>
    <property type="evidence" value="ECO:0007669"/>
    <property type="project" value="UniProtKB-UniRule"/>
</dbReference>
<dbReference type="InterPro" id="IPR012337">
    <property type="entry name" value="RNaseH-like_sf"/>
</dbReference>
<comment type="cofactor">
    <cofactor evidence="2">
        <name>Mg(2+)</name>
        <dbReference type="ChEBI" id="CHEBI:18420"/>
    </cofactor>
</comment>
<dbReference type="InterPro" id="IPR004641">
    <property type="entry name" value="RNase_HIII"/>
</dbReference>
<evidence type="ECO:0000256" key="2">
    <source>
        <dbReference type="ARBA" id="ARBA00001946"/>
    </source>
</evidence>
<dbReference type="Proteomes" id="UP000254924">
    <property type="component" value="Unassembled WGS sequence"/>
</dbReference>
<dbReference type="PANTHER" id="PTHR10954">
    <property type="entry name" value="RIBONUCLEASE H2 SUBUNIT A"/>
    <property type="match status" value="1"/>
</dbReference>
<comment type="subcellular location">
    <subcellularLocation>
        <location evidence="4 14">Cytoplasm</location>
    </subcellularLocation>
</comment>
<dbReference type="GO" id="GO:0006298">
    <property type="term" value="P:mismatch repair"/>
    <property type="evidence" value="ECO:0007669"/>
    <property type="project" value="TreeGrafter"/>
</dbReference>
<dbReference type="InterPro" id="IPR036397">
    <property type="entry name" value="RNaseH_sf"/>
</dbReference>
<dbReference type="InterPro" id="IPR001352">
    <property type="entry name" value="RNase_HII/HIII"/>
</dbReference>
<dbReference type="InterPro" id="IPR024568">
    <property type="entry name" value="RNase_HIII_N"/>
</dbReference>
<reference evidence="17 18" key="1">
    <citation type="submission" date="2018-06" db="EMBL/GenBank/DDBJ databases">
        <authorList>
            <consortium name="Pathogen Informatics"/>
            <person name="Doyle S."/>
        </authorList>
    </citation>
    <scope>NUCLEOTIDE SEQUENCE [LARGE SCALE GENOMIC DNA]</scope>
    <source>
        <strain evidence="17 18">NCTC12224</strain>
    </source>
</reference>
<evidence type="ECO:0000256" key="13">
    <source>
        <dbReference type="ARBA" id="ARBA00022842"/>
    </source>
</evidence>
<dbReference type="OrthoDB" id="9777935at2"/>
<dbReference type="Pfam" id="PF11858">
    <property type="entry name" value="DUF3378"/>
    <property type="match status" value="1"/>
</dbReference>
<dbReference type="CDD" id="cd06590">
    <property type="entry name" value="RNase_HII_bacteria_HIII_like"/>
    <property type="match status" value="1"/>
</dbReference>
<feature type="domain" description="RNase H type-2" evidence="16">
    <location>
        <begin position="82"/>
        <end position="299"/>
    </location>
</feature>
<dbReference type="Gene3D" id="3.30.310.10">
    <property type="entry name" value="TATA-Binding Protein"/>
    <property type="match status" value="1"/>
</dbReference>
<dbReference type="PROSITE" id="PS51975">
    <property type="entry name" value="RNASE_H_2"/>
    <property type="match status" value="1"/>
</dbReference>
<dbReference type="AlphaFoldDB" id="A0A380KGQ6"/>
<dbReference type="EMBL" id="UHFN01000007">
    <property type="protein sequence ID" value="SUN63346.1"/>
    <property type="molecule type" value="Genomic_DNA"/>
</dbReference>
<protein>
    <recommendedName>
        <fullName evidence="7 14">Ribonuclease HIII</fullName>
        <shortName evidence="14">RNase HIII</shortName>
        <ecNumber evidence="6 14">3.1.26.4</ecNumber>
    </recommendedName>
</protein>
<keyword evidence="9 14" id="KW-0540">Nuclease</keyword>
<feature type="binding site" evidence="14 15">
    <location>
        <position position="89"/>
    </location>
    <ligand>
        <name>a divalent metal cation</name>
        <dbReference type="ChEBI" id="CHEBI:60240"/>
    </ligand>
</feature>
<dbReference type="PIRSF" id="PIRSF037748">
    <property type="entry name" value="RnhC"/>
    <property type="match status" value="1"/>
</dbReference>
<evidence type="ECO:0000256" key="5">
    <source>
        <dbReference type="ARBA" id="ARBA00008378"/>
    </source>
</evidence>
<dbReference type="GO" id="GO:0004523">
    <property type="term" value="F:RNA-DNA hybrid ribonuclease activity"/>
    <property type="evidence" value="ECO:0007669"/>
    <property type="project" value="UniProtKB-UniRule"/>
</dbReference>
<evidence type="ECO:0000256" key="7">
    <source>
        <dbReference type="ARBA" id="ARBA00021407"/>
    </source>
</evidence>
<dbReference type="InterPro" id="IPR024567">
    <property type="entry name" value="RNase_HII/HIII_dom"/>
</dbReference>
<dbReference type="EC" id="3.1.26.4" evidence="6 14"/>
<dbReference type="Pfam" id="PF01351">
    <property type="entry name" value="RNase_HII"/>
    <property type="match status" value="1"/>
</dbReference>
<evidence type="ECO:0000256" key="11">
    <source>
        <dbReference type="ARBA" id="ARBA00022759"/>
    </source>
</evidence>
<dbReference type="Gene3D" id="3.30.420.10">
    <property type="entry name" value="Ribonuclease H-like superfamily/Ribonuclease H"/>
    <property type="match status" value="1"/>
</dbReference>
<feature type="binding site" evidence="14 15">
    <location>
        <position position="193"/>
    </location>
    <ligand>
        <name>a divalent metal cation</name>
        <dbReference type="ChEBI" id="CHEBI:60240"/>
    </ligand>
</feature>
<keyword evidence="8 14" id="KW-0963">Cytoplasm</keyword>
<gene>
    <name evidence="14 17" type="primary">rnhC</name>
    <name evidence="17" type="ORF">NCTC12224_02397</name>
</gene>
<dbReference type="GO" id="GO:0043137">
    <property type="term" value="P:DNA replication, removal of RNA primer"/>
    <property type="evidence" value="ECO:0007669"/>
    <property type="project" value="TreeGrafter"/>
</dbReference>
<keyword evidence="12 14" id="KW-0378">Hydrolase</keyword>
<dbReference type="SUPFAM" id="SSF53098">
    <property type="entry name" value="Ribonuclease H-like"/>
    <property type="match status" value="1"/>
</dbReference>
<accession>A0A380KGQ6</accession>
<comment type="catalytic activity">
    <reaction evidence="1 14 15">
        <text>Endonucleolytic cleavage to 5'-phosphomonoester.</text>
        <dbReference type="EC" id="3.1.26.4"/>
    </reaction>
</comment>
<evidence type="ECO:0000313" key="18">
    <source>
        <dbReference type="Proteomes" id="UP000254924"/>
    </source>
</evidence>
<keyword evidence="18" id="KW-1185">Reference proteome</keyword>
<keyword evidence="10 14" id="KW-0479">Metal-binding</keyword>
<evidence type="ECO:0000256" key="12">
    <source>
        <dbReference type="ARBA" id="ARBA00022801"/>
    </source>
</evidence>
<dbReference type="InterPro" id="IPR012295">
    <property type="entry name" value="TBP_dom_sf"/>
</dbReference>
<dbReference type="HAMAP" id="MF_00053">
    <property type="entry name" value="RNase_HIII"/>
    <property type="match status" value="1"/>
</dbReference>
<evidence type="ECO:0000256" key="6">
    <source>
        <dbReference type="ARBA" id="ARBA00012180"/>
    </source>
</evidence>
<evidence type="ECO:0000256" key="9">
    <source>
        <dbReference type="ARBA" id="ARBA00022722"/>
    </source>
</evidence>
<evidence type="ECO:0000256" key="14">
    <source>
        <dbReference type="HAMAP-Rule" id="MF_00053"/>
    </source>
</evidence>
<keyword evidence="11 14" id="KW-0255">Endonuclease</keyword>
<feature type="binding site" evidence="14 15">
    <location>
        <position position="88"/>
    </location>
    <ligand>
        <name>a divalent metal cation</name>
        <dbReference type="ChEBI" id="CHEBI:60240"/>
    </ligand>
</feature>
<evidence type="ECO:0000256" key="15">
    <source>
        <dbReference type="PROSITE-ProRule" id="PRU01319"/>
    </source>
</evidence>
<organism evidence="17 18">
    <name type="scientific">Streptococcus hyointestinalis</name>
    <dbReference type="NCBI Taxonomy" id="1337"/>
    <lineage>
        <taxon>Bacteria</taxon>
        <taxon>Bacillati</taxon>
        <taxon>Bacillota</taxon>
        <taxon>Bacilli</taxon>
        <taxon>Lactobacillales</taxon>
        <taxon>Streptococcaceae</taxon>
        <taxon>Streptococcus</taxon>
    </lineage>
</organism>
<dbReference type="NCBIfam" id="TIGR00716">
    <property type="entry name" value="rnhC"/>
    <property type="match status" value="1"/>
</dbReference>
<sequence length="299" mass="32684">MNTVVMSSDLALQKQVMKRLKAYQVPNKNPHLAFFAKMDGCSVSLYHSGKLVFQGKNASSLAQTFGYAKETTTNAALNQQTQALIGSDEVGNGSYFGGLAVVASFVTPDDFSFLRELGVADSKTLTDDKICQIAPLLKEKIPHKSLLLSPRKYNEVVRSGKPYNAISVKVALHNQAIFLLLQEGVQPDGIVIDAFTSQKNYLNYLKQEKNHFDEAFSLVEKAESQFLAVAVSSVIARQLFLENLQQLSQKVGMLLPSGAGAKSDKIASQLLKTQGMSALEETAKLHFANTQKAIKLLHS</sequence>
<evidence type="ECO:0000256" key="8">
    <source>
        <dbReference type="ARBA" id="ARBA00022490"/>
    </source>
</evidence>